<evidence type="ECO:0000259" key="10">
    <source>
        <dbReference type="Pfam" id="PF08801"/>
    </source>
</evidence>
<evidence type="ECO:0000256" key="8">
    <source>
        <dbReference type="SAM" id="MobiDB-lite"/>
    </source>
</evidence>
<dbReference type="Gene3D" id="2.130.10.10">
    <property type="entry name" value="YVTN repeat-like/Quinoprotein amine dehydrogenase"/>
    <property type="match status" value="1"/>
</dbReference>
<organism evidence="11 12">
    <name type="scientific">Aquatica leii</name>
    <dbReference type="NCBI Taxonomy" id="1421715"/>
    <lineage>
        <taxon>Eukaryota</taxon>
        <taxon>Metazoa</taxon>
        <taxon>Ecdysozoa</taxon>
        <taxon>Arthropoda</taxon>
        <taxon>Hexapoda</taxon>
        <taxon>Insecta</taxon>
        <taxon>Pterygota</taxon>
        <taxon>Neoptera</taxon>
        <taxon>Endopterygota</taxon>
        <taxon>Coleoptera</taxon>
        <taxon>Polyphaga</taxon>
        <taxon>Elateriformia</taxon>
        <taxon>Elateroidea</taxon>
        <taxon>Lampyridae</taxon>
        <taxon>Luciolinae</taxon>
        <taxon>Aquatica</taxon>
    </lineage>
</organism>
<dbReference type="AlphaFoldDB" id="A0AAN7Q2T8"/>
<dbReference type="InterPro" id="IPR037624">
    <property type="entry name" value="Nup133-like"/>
</dbReference>
<keyword evidence="5" id="KW-0653">Protein transport</keyword>
<dbReference type="InterPro" id="IPR014908">
    <property type="entry name" value="Nucleoporin_Nup133/Nup155_N"/>
</dbReference>
<sequence>MDKSFHSPLMARSPFSPRGRQGITSKRSLLPGFCTPSRITSSVKSGQSVQVILKSAHNFVERFGQSLPVLITEAITFADRNAVVSARISECGYAWVVCGRRLLIWQYRQNVGFTGTPQKKMMVSSQCFELHLPQSDLAHRAELVSVFISSASHTPSCIAVSPEGVVRYWPSVIHDGVSVEQIADLQGQECDSLTDIGGLGSILATTTCSVVWIQPHLSAGRPSLICHNLRTPTGWLGGITKKMSSFIFGPLSTEQNAETRLVRVLTVQENENSWLVYVLAGHSLQKWRLSANKEELLIFIVELNQLIRDGFRSTIWEQTGGDPSEIDTWLLDIQSDKGNVIILAAAVNMHISPQVHYAMISVQTNLPTPPTNIRDLLLLKMNGLYREDNSSDSLSYRFLLCGTCAYLYNQRTITIFKPQEEPDILEFHGLPDFILGGAVCVNTPIFFLRNHGLVTISHNDAGTDFNISTSIANVESLNDSGLGNLSVYNMDAEEIYNTYKTTISKMKAAFIYHLKKQKSACQDIIHEIFVPEPSFTCTINSTLDKCVVGICRELLDDTPAGDPRWSHKTRVGIGSSYAMQVLHQLQDKQKALNLFVRFLHEFELWNYLGAVTIHDTILATAYVLGEFFEKIIAGITLKQHSHSSVLTKAIDNYITDSEVPKEHGLTKQDILFSKVTQIHQILQELVNRCDEAAHSDLNPMEAIELVKETNNIILSVLKDINQFRYQNKDNYTPQDGALAIAPAFLPWTSAVGASGLHDSLMLQQSVTYNYGAKIASDNNTRIILYDQLTSLIDFILDGYKTHLDSIKGTHRENILTKQYQSDRHKLISPLIIEKEFERATLLAEKYLDFETLIVICDATQNQQKLRNYMDRYNSQGFSEFLYTWYLQENQPGKIIDICKTSQVNPQLTTFLADHPSLLWIQNIYENKFSGAANILKNLASNETDLIVRQKTMFSLSKLAKLTTDEDDTNDYVDFIDSRLELISIQEEIPDYVLQSYGYDTINIKVIPPKDLIYLYTCVEYKEAGDIEFKKALDLLQYIDDNEVRSEQLLNIWKAAILRDSWLEGNLDSPIEVLQNTLFFKLADLAFRLGGDPYDFLPPLEALTDVLELSVVQDNKHFQFLMKTAYEYFYGLKS</sequence>
<evidence type="ECO:0000256" key="3">
    <source>
        <dbReference type="ARBA" id="ARBA00022448"/>
    </source>
</evidence>
<dbReference type="SUPFAM" id="SSF117289">
    <property type="entry name" value="Nucleoporin domain"/>
    <property type="match status" value="1"/>
</dbReference>
<keyword evidence="7" id="KW-0539">Nucleus</keyword>
<comment type="caution">
    <text evidence="11">The sequence shown here is derived from an EMBL/GenBank/DDBJ whole genome shotgun (WGS) entry which is preliminary data.</text>
</comment>
<feature type="region of interest" description="Disordered" evidence="8">
    <location>
        <begin position="1"/>
        <end position="27"/>
    </location>
</feature>
<dbReference type="GO" id="GO:0017056">
    <property type="term" value="F:structural constituent of nuclear pore"/>
    <property type="evidence" value="ECO:0007669"/>
    <property type="project" value="InterPro"/>
</dbReference>
<dbReference type="Pfam" id="PF03177">
    <property type="entry name" value="Nucleoporin_C"/>
    <property type="match status" value="1"/>
</dbReference>
<evidence type="ECO:0000256" key="2">
    <source>
        <dbReference type="ARBA" id="ARBA00005569"/>
    </source>
</evidence>
<dbReference type="InterPro" id="IPR015943">
    <property type="entry name" value="WD40/YVTN_repeat-like_dom_sf"/>
</dbReference>
<keyword evidence="6" id="KW-0811">Translocation</keyword>
<keyword evidence="12" id="KW-1185">Reference proteome</keyword>
<dbReference type="Pfam" id="PF08801">
    <property type="entry name" value="Nucleoporin_N"/>
    <property type="match status" value="1"/>
</dbReference>
<feature type="domain" description="Nucleoporin Nup133/Nup155-like C-terminal" evidence="9">
    <location>
        <begin position="805"/>
        <end position="995"/>
    </location>
</feature>
<gene>
    <name evidence="11" type="ORF">RN001_000285</name>
</gene>
<feature type="domain" description="Nucleoporin Nup133/Nup155-like N-terminal" evidence="10">
    <location>
        <begin position="66"/>
        <end position="362"/>
    </location>
</feature>
<comment type="subcellular location">
    <subcellularLocation>
        <location evidence="1">Nucleus envelope</location>
    </subcellularLocation>
</comment>
<keyword evidence="3" id="KW-0813">Transport</keyword>
<dbReference type="Proteomes" id="UP001353858">
    <property type="component" value="Unassembled WGS sequence"/>
</dbReference>
<dbReference type="GO" id="GO:0016973">
    <property type="term" value="P:poly(A)+ mRNA export from nucleus"/>
    <property type="evidence" value="ECO:0007669"/>
    <property type="project" value="TreeGrafter"/>
</dbReference>
<evidence type="ECO:0000313" key="12">
    <source>
        <dbReference type="Proteomes" id="UP001353858"/>
    </source>
</evidence>
<evidence type="ECO:0000259" key="9">
    <source>
        <dbReference type="Pfam" id="PF03177"/>
    </source>
</evidence>
<name>A0AAN7Q2T8_9COLE</name>
<evidence type="ECO:0000256" key="1">
    <source>
        <dbReference type="ARBA" id="ARBA00004259"/>
    </source>
</evidence>
<evidence type="ECO:0000256" key="6">
    <source>
        <dbReference type="ARBA" id="ARBA00023010"/>
    </source>
</evidence>
<dbReference type="EMBL" id="JARPUR010000001">
    <property type="protein sequence ID" value="KAK4884014.1"/>
    <property type="molecule type" value="Genomic_DNA"/>
</dbReference>
<evidence type="ECO:0000256" key="4">
    <source>
        <dbReference type="ARBA" id="ARBA00022816"/>
    </source>
</evidence>
<dbReference type="GO" id="GO:0000972">
    <property type="term" value="P:transcription-dependent tethering of RNA polymerase II gene DNA at nuclear periphery"/>
    <property type="evidence" value="ECO:0007669"/>
    <property type="project" value="TreeGrafter"/>
</dbReference>
<dbReference type="InterPro" id="IPR007187">
    <property type="entry name" value="Nucleoporin_Nup133/Nup155_C"/>
</dbReference>
<accession>A0AAN7Q2T8</accession>
<protein>
    <recommendedName>
        <fullName evidence="13">Nuclear pore complex protein Nup133</fullName>
    </recommendedName>
</protein>
<dbReference type="GO" id="GO:0031080">
    <property type="term" value="C:nuclear pore outer ring"/>
    <property type="evidence" value="ECO:0007669"/>
    <property type="project" value="TreeGrafter"/>
</dbReference>
<comment type="similarity">
    <text evidence="2">Belongs to the nucleoporin Nup133 family.</text>
</comment>
<dbReference type="Gene3D" id="1.25.40.700">
    <property type="match status" value="1"/>
</dbReference>
<evidence type="ECO:0000256" key="7">
    <source>
        <dbReference type="ARBA" id="ARBA00023242"/>
    </source>
</evidence>
<dbReference type="Gene3D" id="1.20.58.1380">
    <property type="match status" value="1"/>
</dbReference>
<proteinExistence type="inferred from homology"/>
<evidence type="ECO:0000256" key="5">
    <source>
        <dbReference type="ARBA" id="ARBA00022927"/>
    </source>
</evidence>
<evidence type="ECO:0000313" key="11">
    <source>
        <dbReference type="EMBL" id="KAK4884014.1"/>
    </source>
</evidence>
<evidence type="ECO:0008006" key="13">
    <source>
        <dbReference type="Google" id="ProtNLM"/>
    </source>
</evidence>
<dbReference type="GO" id="GO:0006606">
    <property type="term" value="P:protein import into nucleus"/>
    <property type="evidence" value="ECO:0007669"/>
    <property type="project" value="TreeGrafter"/>
</dbReference>
<reference evidence="12" key="1">
    <citation type="submission" date="2023-01" db="EMBL/GenBank/DDBJ databases">
        <title>Key to firefly adult light organ development and bioluminescence: homeobox transcription factors regulate luciferase expression and transportation to peroxisome.</title>
        <authorList>
            <person name="Fu X."/>
        </authorList>
    </citation>
    <scope>NUCLEOTIDE SEQUENCE [LARGE SCALE GENOMIC DNA]</scope>
</reference>
<dbReference type="PANTHER" id="PTHR13405">
    <property type="entry name" value="NUCLEAR PORE COMPLEX PROTEIN NUP133"/>
    <property type="match status" value="1"/>
</dbReference>
<keyword evidence="4" id="KW-0509">mRNA transport</keyword>
<dbReference type="PANTHER" id="PTHR13405:SF11">
    <property type="entry name" value="NUCLEAR PORE COMPLEX PROTEIN NUP133"/>
    <property type="match status" value="1"/>
</dbReference>